<comment type="similarity">
    <text evidence="2">Belongs to the sirtuin family. Class I subfamily.</text>
</comment>
<feature type="region of interest" description="Disordered" evidence="6">
    <location>
        <begin position="408"/>
        <end position="449"/>
    </location>
</feature>
<feature type="compositionally biased region" description="Low complexity" evidence="6">
    <location>
        <begin position="438"/>
        <end position="449"/>
    </location>
</feature>
<feature type="region of interest" description="Disordered" evidence="6">
    <location>
        <begin position="133"/>
        <end position="218"/>
    </location>
</feature>
<evidence type="ECO:0000313" key="8">
    <source>
        <dbReference type="EMBL" id="KPV73861.1"/>
    </source>
</evidence>
<proteinExistence type="inferred from homology"/>
<evidence type="ECO:0000259" key="7">
    <source>
        <dbReference type="PROSITE" id="PS50305"/>
    </source>
</evidence>
<dbReference type="GO" id="GO:1990414">
    <property type="term" value="P:replication-born double-strand break repair via sister chromatid exchange"/>
    <property type="evidence" value="ECO:0007669"/>
    <property type="project" value="TreeGrafter"/>
</dbReference>
<feature type="compositionally biased region" description="Low complexity" evidence="6">
    <location>
        <begin position="340"/>
        <end position="364"/>
    </location>
</feature>
<dbReference type="Gene3D" id="3.30.1600.10">
    <property type="entry name" value="SIR2/SIRT2 'Small Domain"/>
    <property type="match status" value="1"/>
</dbReference>
<keyword evidence="3" id="KW-0808">Transferase</keyword>
<dbReference type="STRING" id="578459.A0A0N8Q015"/>
<dbReference type="PROSITE" id="PS50305">
    <property type="entry name" value="SIRTUIN"/>
    <property type="match status" value="1"/>
</dbReference>
<name>A0A0N8Q015_RHOGW</name>
<feature type="domain" description="Deacetylase sirtuin-type" evidence="7">
    <location>
        <begin position="4"/>
        <end position="414"/>
    </location>
</feature>
<keyword evidence="4" id="KW-0520">NAD</keyword>
<dbReference type="GO" id="GO:0005739">
    <property type="term" value="C:mitochondrion"/>
    <property type="evidence" value="ECO:0007669"/>
    <property type="project" value="UniProtKB-SubCell"/>
</dbReference>
<dbReference type="SUPFAM" id="SSF52467">
    <property type="entry name" value="DHS-like NAD/FAD-binding domain"/>
    <property type="match status" value="1"/>
</dbReference>
<dbReference type="PANTHER" id="PTHR11085:SF15">
    <property type="entry name" value="NAD-DEPENDENT HISTONE DEACETYLASE HST4"/>
    <property type="match status" value="1"/>
</dbReference>
<accession>A0A0N8Q015</accession>
<dbReference type="Pfam" id="PF02146">
    <property type="entry name" value="SIR2"/>
    <property type="match status" value="2"/>
</dbReference>
<feature type="region of interest" description="Disordered" evidence="6">
    <location>
        <begin position="566"/>
        <end position="662"/>
    </location>
</feature>
<feature type="compositionally biased region" description="Low complexity" evidence="6">
    <location>
        <begin position="149"/>
        <end position="218"/>
    </location>
</feature>
<dbReference type="GO" id="GO:0017136">
    <property type="term" value="F:histone deacetylase activity, NAD-dependent"/>
    <property type="evidence" value="ECO:0007669"/>
    <property type="project" value="TreeGrafter"/>
</dbReference>
<evidence type="ECO:0000313" key="9">
    <source>
        <dbReference type="Proteomes" id="UP000053890"/>
    </source>
</evidence>
<feature type="region of interest" description="Disordered" evidence="6">
    <location>
        <begin position="681"/>
        <end position="841"/>
    </location>
</feature>
<dbReference type="InterPro" id="IPR026590">
    <property type="entry name" value="Ssirtuin_cat_dom"/>
</dbReference>
<dbReference type="GO" id="GO:0031934">
    <property type="term" value="C:mating-type region heterochromatin"/>
    <property type="evidence" value="ECO:0007669"/>
    <property type="project" value="TreeGrafter"/>
</dbReference>
<dbReference type="InterPro" id="IPR003000">
    <property type="entry name" value="Sirtuin"/>
</dbReference>
<feature type="region of interest" description="Disordered" evidence="6">
    <location>
        <begin position="515"/>
        <end position="544"/>
    </location>
</feature>
<feature type="compositionally biased region" description="Low complexity" evidence="6">
    <location>
        <begin position="681"/>
        <end position="693"/>
    </location>
</feature>
<dbReference type="Gene3D" id="3.40.50.1220">
    <property type="entry name" value="TPP-binding domain"/>
    <property type="match status" value="2"/>
</dbReference>
<dbReference type="InterPro" id="IPR026591">
    <property type="entry name" value="Sirtuin_cat_small_dom_sf"/>
</dbReference>
<dbReference type="OrthoDB" id="2919105at2759"/>
<feature type="region of interest" description="Disordered" evidence="6">
    <location>
        <begin position="463"/>
        <end position="488"/>
    </location>
</feature>
<dbReference type="InterPro" id="IPR050134">
    <property type="entry name" value="NAD-dep_sirtuin_deacylases"/>
</dbReference>
<gene>
    <name evidence="8" type="ORF">RHOBADRAFT_45153</name>
</gene>
<dbReference type="GeneID" id="28974997"/>
<dbReference type="GO" id="GO:0000122">
    <property type="term" value="P:negative regulation of transcription by RNA polymerase II"/>
    <property type="evidence" value="ECO:0007669"/>
    <property type="project" value="TreeGrafter"/>
</dbReference>
<feature type="non-terminal residue" evidence="8">
    <location>
        <position position="1"/>
    </location>
</feature>
<evidence type="ECO:0000256" key="3">
    <source>
        <dbReference type="ARBA" id="ARBA00022679"/>
    </source>
</evidence>
<evidence type="ECO:0000256" key="5">
    <source>
        <dbReference type="PROSITE-ProRule" id="PRU00236"/>
    </source>
</evidence>
<dbReference type="GO" id="GO:0006282">
    <property type="term" value="P:regulation of DNA repair"/>
    <property type="evidence" value="ECO:0007669"/>
    <property type="project" value="TreeGrafter"/>
</dbReference>
<evidence type="ECO:0000256" key="1">
    <source>
        <dbReference type="ARBA" id="ARBA00004173"/>
    </source>
</evidence>
<feature type="compositionally biased region" description="Basic and acidic residues" evidence="6">
    <location>
        <begin position="408"/>
        <end position="437"/>
    </location>
</feature>
<reference evidence="8 9" key="1">
    <citation type="journal article" date="2015" name="Front. Microbiol.">
        <title>Genome sequence of the plant growth promoting endophytic yeast Rhodotorula graminis WP1.</title>
        <authorList>
            <person name="Firrincieli A."/>
            <person name="Otillar R."/>
            <person name="Salamov A."/>
            <person name="Schmutz J."/>
            <person name="Khan Z."/>
            <person name="Redman R.S."/>
            <person name="Fleck N.D."/>
            <person name="Lindquist E."/>
            <person name="Grigoriev I.V."/>
            <person name="Doty S.L."/>
        </authorList>
    </citation>
    <scope>NUCLEOTIDE SEQUENCE [LARGE SCALE GENOMIC DNA]</scope>
    <source>
        <strain evidence="8 9">WP1</strain>
    </source>
</reference>
<dbReference type="OMA" id="HSTIPRC"/>
<comment type="subcellular location">
    <subcellularLocation>
        <location evidence="1">Mitochondrion</location>
    </subcellularLocation>
</comment>
<dbReference type="AlphaFoldDB" id="A0A0N8Q015"/>
<dbReference type="InterPro" id="IPR029035">
    <property type="entry name" value="DHS-like_NAD/FAD-binding_dom"/>
</dbReference>
<dbReference type="PANTHER" id="PTHR11085">
    <property type="entry name" value="NAD-DEPENDENT PROTEIN DEACYLASE SIRTUIN-5, MITOCHONDRIAL-RELATED"/>
    <property type="match status" value="1"/>
</dbReference>
<evidence type="ECO:0000256" key="4">
    <source>
        <dbReference type="ARBA" id="ARBA00023027"/>
    </source>
</evidence>
<sequence>PPPVVPRNPDLQHVARTVLKAKRIAVVCGAGISTATGIPDFRSGAGLFESLKKQYPDARLSSGKDLFDVGLFQSEQTASIFYNMIAALHKQADGVAPTAFHSWLKQLDNDGKLFRVYTQNIDALEEKAGLTYGLGDKTLPLPPRRRTAAPRSPSKSSTTATSAHASGSTTPLPAASASSALGPTSSQMSLASSTASTASTSYPTPRSSQSPPPTHSTIPRCIPLHGHLSTLSCSFCKLVTPTAAYLDLLSSGTAPLCPACLAKEALRSAAGERARGVGVLRPDVVLYGEEHKDGERVGEITQRDLMGQRPDLLLVVGTTLKVKGTKRLVRELAKVIKPVSASSTASSSSSTSAPTTTTTTSSSTKQAPVHTIYLNAEFPSPAREWADVFDVWCRGDIQEFVAALAREAGRVESEARERDERRRARVEKAQGRKRAAEEAAAAGGAGASAATSAKVGSAAALTAAPSPIKAARPPPLDRSHLPTVRSPTKAALGSAAAAGALPLLLPRPSALPLLPLENAPEPSRARVRTRAVTPPASPASASASASASAAAHHAGAYSLVAASTGATAGAPPAKRPRTRASPPAPATSASAPRPQPFALELSPPPRPGSASGSSSRSSATRSSSTAAAPVSSSATPAFPYSLPALPPLSSAPSQAKPTRGEALVRSAPLVDGAGKLLLVRSASSSSLSSVASSHGLGGDDDMDDERADSLTAHDIAVVVADSAEEDSAASPAPGSSQRKRGRPTVKRSGTSTSASTSMSTSTSNSTASSRKSKRSSTTSPGASATTSRRTTRSSPHGVGVRARRSSRASTASATQSSLDAAATRRTSPGASTSASAAAAKPVVLKSVAKGKGAKAHEQEHVQAQTRLAFEVTKKRVGDVTGTKRR</sequence>
<feature type="compositionally biased region" description="Low complexity" evidence="6">
    <location>
        <begin position="746"/>
        <end position="795"/>
    </location>
</feature>
<comment type="caution">
    <text evidence="5">Lacks conserved residue(s) required for the propagation of feature annotation.</text>
</comment>
<dbReference type="GO" id="GO:0005634">
    <property type="term" value="C:nucleus"/>
    <property type="evidence" value="ECO:0007669"/>
    <property type="project" value="TreeGrafter"/>
</dbReference>
<dbReference type="GO" id="GO:0070403">
    <property type="term" value="F:NAD+ binding"/>
    <property type="evidence" value="ECO:0007669"/>
    <property type="project" value="InterPro"/>
</dbReference>
<dbReference type="Proteomes" id="UP000053890">
    <property type="component" value="Unassembled WGS sequence"/>
</dbReference>
<evidence type="ECO:0000256" key="6">
    <source>
        <dbReference type="SAM" id="MobiDB-lite"/>
    </source>
</evidence>
<feature type="region of interest" description="Disordered" evidence="6">
    <location>
        <begin position="340"/>
        <end position="366"/>
    </location>
</feature>
<keyword evidence="9" id="KW-1185">Reference proteome</keyword>
<dbReference type="GO" id="GO:0031508">
    <property type="term" value="P:pericentric heterochromatin formation"/>
    <property type="evidence" value="ECO:0007669"/>
    <property type="project" value="TreeGrafter"/>
</dbReference>
<dbReference type="EMBL" id="KQ474081">
    <property type="protein sequence ID" value="KPV73861.1"/>
    <property type="molecule type" value="Genomic_DNA"/>
</dbReference>
<organism evidence="8 9">
    <name type="scientific">Rhodotorula graminis (strain WP1)</name>
    <dbReference type="NCBI Taxonomy" id="578459"/>
    <lineage>
        <taxon>Eukaryota</taxon>
        <taxon>Fungi</taxon>
        <taxon>Dikarya</taxon>
        <taxon>Basidiomycota</taxon>
        <taxon>Pucciniomycotina</taxon>
        <taxon>Microbotryomycetes</taxon>
        <taxon>Sporidiobolales</taxon>
        <taxon>Sporidiobolaceae</taxon>
        <taxon>Rhodotorula</taxon>
    </lineage>
</organism>
<evidence type="ECO:0000256" key="2">
    <source>
        <dbReference type="ARBA" id="ARBA00006924"/>
    </source>
</evidence>
<protein>
    <recommendedName>
        <fullName evidence="7">Deacetylase sirtuin-type domain-containing protein</fullName>
    </recommendedName>
</protein>
<feature type="compositionally biased region" description="Low complexity" evidence="6">
    <location>
        <begin position="807"/>
        <end position="841"/>
    </location>
</feature>
<dbReference type="RefSeq" id="XP_018269910.1">
    <property type="nucleotide sequence ID" value="XM_018414549.1"/>
</dbReference>
<feature type="compositionally biased region" description="Low complexity" evidence="6">
    <location>
        <begin position="608"/>
        <end position="657"/>
    </location>
</feature>